<dbReference type="InterPro" id="IPR038765">
    <property type="entry name" value="Papain-like_cys_pep_sf"/>
</dbReference>
<dbReference type="Pfam" id="PF00112">
    <property type="entry name" value="Peptidase_C1"/>
    <property type="match status" value="1"/>
</dbReference>
<dbReference type="SUPFAM" id="SSF54001">
    <property type="entry name" value="Cysteine proteinases"/>
    <property type="match status" value="1"/>
</dbReference>
<comment type="similarity">
    <text evidence="1">Belongs to the peptidase C1 family.</text>
</comment>
<comment type="caution">
    <text evidence="4">The sequence shown here is derived from an EMBL/GenBank/DDBJ whole genome shotgun (WGS) entry which is preliminary data.</text>
</comment>
<evidence type="ECO:0000313" key="5">
    <source>
        <dbReference type="Proteomes" id="UP000553632"/>
    </source>
</evidence>
<accession>A0A7J6U9P6</accession>
<dbReference type="InterPro" id="IPR000169">
    <property type="entry name" value="Pept_cys_AS"/>
</dbReference>
<dbReference type="Gene3D" id="3.90.70.10">
    <property type="entry name" value="Cysteine proteinases"/>
    <property type="match status" value="1"/>
</dbReference>
<evidence type="ECO:0000313" key="4">
    <source>
        <dbReference type="EMBL" id="KAF4753586.1"/>
    </source>
</evidence>
<dbReference type="PANTHER" id="PTHR12411">
    <property type="entry name" value="CYSTEINE PROTEASE FAMILY C1-RELATED"/>
    <property type="match status" value="1"/>
</dbReference>
<dbReference type="Proteomes" id="UP000553632">
    <property type="component" value="Unassembled WGS sequence"/>
</dbReference>
<evidence type="ECO:0000256" key="2">
    <source>
        <dbReference type="ARBA" id="ARBA00023145"/>
    </source>
</evidence>
<dbReference type="EMBL" id="JABANO010005394">
    <property type="protein sequence ID" value="KAF4753586.1"/>
    <property type="molecule type" value="Genomic_DNA"/>
</dbReference>
<feature type="domain" description="Peptidase C1A papain C-terminal" evidence="3">
    <location>
        <begin position="43"/>
        <end position="102"/>
    </location>
</feature>
<sequence length="105" mass="11421">LGVNEYADLTSEEFSAQRLRPLKVDKELKGTILVQAEDDAVDLPDVVDWRPKGVLNPIKDQGKCGSCWAFSANGALEAQYAIATGKLLSFSEQQLVDCSTAYGNK</sequence>
<dbReference type="InterPro" id="IPR013128">
    <property type="entry name" value="Peptidase_C1A"/>
</dbReference>
<dbReference type="AlphaFoldDB" id="A0A7J6U9P6"/>
<evidence type="ECO:0000256" key="1">
    <source>
        <dbReference type="ARBA" id="ARBA00008455"/>
    </source>
</evidence>
<reference evidence="4 5" key="1">
    <citation type="submission" date="2020-04" db="EMBL/GenBank/DDBJ databases">
        <title>Perkinsus olseni comparative genomics.</title>
        <authorList>
            <person name="Bogema D.R."/>
        </authorList>
    </citation>
    <scope>NUCLEOTIDE SEQUENCE [LARGE SCALE GENOMIC DNA]</scope>
    <source>
        <strain evidence="4 5">ATCC PRA-207</strain>
    </source>
</reference>
<dbReference type="PROSITE" id="PS00139">
    <property type="entry name" value="THIOL_PROTEASE_CYS"/>
    <property type="match status" value="1"/>
</dbReference>
<evidence type="ECO:0000259" key="3">
    <source>
        <dbReference type="Pfam" id="PF00112"/>
    </source>
</evidence>
<proteinExistence type="inferred from homology"/>
<keyword evidence="2" id="KW-0865">Zymogen</keyword>
<gene>
    <name evidence="4" type="ORF">FOZ63_024944</name>
</gene>
<dbReference type="GO" id="GO:0006508">
    <property type="term" value="P:proteolysis"/>
    <property type="evidence" value="ECO:0007669"/>
    <property type="project" value="InterPro"/>
</dbReference>
<name>A0A7J6U9P6_PEROL</name>
<feature type="non-terminal residue" evidence="4">
    <location>
        <position position="1"/>
    </location>
</feature>
<dbReference type="GO" id="GO:0008234">
    <property type="term" value="F:cysteine-type peptidase activity"/>
    <property type="evidence" value="ECO:0007669"/>
    <property type="project" value="InterPro"/>
</dbReference>
<organism evidence="4 5">
    <name type="scientific">Perkinsus olseni</name>
    <name type="common">Perkinsus atlanticus</name>
    <dbReference type="NCBI Taxonomy" id="32597"/>
    <lineage>
        <taxon>Eukaryota</taxon>
        <taxon>Sar</taxon>
        <taxon>Alveolata</taxon>
        <taxon>Perkinsozoa</taxon>
        <taxon>Perkinsea</taxon>
        <taxon>Perkinsida</taxon>
        <taxon>Perkinsidae</taxon>
        <taxon>Perkinsus</taxon>
    </lineage>
</organism>
<protein>
    <recommendedName>
        <fullName evidence="3">Peptidase C1A papain C-terminal domain-containing protein</fullName>
    </recommendedName>
</protein>
<keyword evidence="5" id="KW-1185">Reference proteome</keyword>
<dbReference type="InterPro" id="IPR000668">
    <property type="entry name" value="Peptidase_C1A_C"/>
</dbReference>